<protein>
    <submittedName>
        <fullName evidence="1">Uncharacterized protein</fullName>
    </submittedName>
</protein>
<gene>
    <name evidence="1" type="ORF">CLUP02_00823</name>
</gene>
<dbReference type="KEGG" id="clup:CLUP02_00823"/>
<evidence type="ECO:0000313" key="1">
    <source>
        <dbReference type="EMBL" id="UQC74175.1"/>
    </source>
</evidence>
<accession>A0A9Q8SBJ4</accession>
<dbReference type="Proteomes" id="UP000830671">
    <property type="component" value="Chromosome 1"/>
</dbReference>
<sequence>MNDLVRDLPRKPLSLSLVFAYEGLLRTTLPPAASSQIAEFRQMPSTMRVKIIHGLLNPSQPRSRSVSVVTKCAGPAGLAEGFPYCPRPDWTLAPTKGCCSGSGRGAGGGRFRTGTPHRIIETPQLFCVLTSHERLSPPCFPPLFLSLNRPQEVNGPPNSWLVFSARLPGACLSRLCLRTEYPQCPLENDWQAPVDVATISQYRIRYEQQPMVLMPTYTVI</sequence>
<proteinExistence type="predicted"/>
<keyword evidence="2" id="KW-1185">Reference proteome</keyword>
<dbReference type="EMBL" id="CP019471">
    <property type="protein sequence ID" value="UQC74175.1"/>
    <property type="molecule type" value="Genomic_DNA"/>
</dbReference>
<dbReference type="RefSeq" id="XP_049135826.1">
    <property type="nucleotide sequence ID" value="XM_049279869.1"/>
</dbReference>
<dbReference type="GeneID" id="73334879"/>
<reference evidence="1" key="1">
    <citation type="journal article" date="2021" name="Mol. Plant Microbe Interact.">
        <title>Complete Genome Sequence of the Plant-Pathogenic Fungus Colletotrichum lupini.</title>
        <authorList>
            <person name="Baroncelli R."/>
            <person name="Pensec F."/>
            <person name="Da Lio D."/>
            <person name="Boufleur T."/>
            <person name="Vicente I."/>
            <person name="Sarrocco S."/>
            <person name="Picot A."/>
            <person name="Baraldi E."/>
            <person name="Sukno S."/>
            <person name="Thon M."/>
            <person name="Le Floch G."/>
        </authorList>
    </citation>
    <scope>NUCLEOTIDE SEQUENCE</scope>
    <source>
        <strain evidence="1">IMI 504893</strain>
    </source>
</reference>
<name>A0A9Q8SBJ4_9PEZI</name>
<evidence type="ECO:0000313" key="2">
    <source>
        <dbReference type="Proteomes" id="UP000830671"/>
    </source>
</evidence>
<dbReference type="AlphaFoldDB" id="A0A9Q8SBJ4"/>
<organism evidence="1 2">
    <name type="scientific">Colletotrichum lupini</name>
    <dbReference type="NCBI Taxonomy" id="145971"/>
    <lineage>
        <taxon>Eukaryota</taxon>
        <taxon>Fungi</taxon>
        <taxon>Dikarya</taxon>
        <taxon>Ascomycota</taxon>
        <taxon>Pezizomycotina</taxon>
        <taxon>Sordariomycetes</taxon>
        <taxon>Hypocreomycetidae</taxon>
        <taxon>Glomerellales</taxon>
        <taxon>Glomerellaceae</taxon>
        <taxon>Colletotrichum</taxon>
        <taxon>Colletotrichum acutatum species complex</taxon>
    </lineage>
</organism>